<dbReference type="Proteomes" id="UP000216207">
    <property type="component" value="Unassembled WGS sequence"/>
</dbReference>
<dbReference type="AlphaFoldDB" id="A0A268NW56"/>
<dbReference type="EMBL" id="NPCC01000032">
    <property type="protein sequence ID" value="PAE87648.1"/>
    <property type="molecule type" value="Genomic_DNA"/>
</dbReference>
<evidence type="ECO:0000313" key="2">
    <source>
        <dbReference type="EMBL" id="PAE87648.1"/>
    </source>
</evidence>
<protein>
    <recommendedName>
        <fullName evidence="1">DUF4325 domain-containing protein</fullName>
    </recommendedName>
</protein>
<dbReference type="RefSeq" id="WP_095327096.1">
    <property type="nucleotide sequence ID" value="NZ_NPCC01000032.1"/>
</dbReference>
<name>A0A268NW56_SHOCL</name>
<accession>A0A268NW56</accession>
<comment type="caution">
    <text evidence="2">The sequence shown here is derived from an EMBL/GenBank/DDBJ whole genome shotgun (WGS) entry which is preliminary data.</text>
</comment>
<reference evidence="2 3" key="1">
    <citation type="submission" date="2017-07" db="EMBL/GenBank/DDBJ databases">
        <title>Isolation and whole genome analysis of endospore-forming bacteria from heroin.</title>
        <authorList>
            <person name="Kalinowski J."/>
            <person name="Ahrens B."/>
            <person name="Al-Dilaimi A."/>
            <person name="Winkler A."/>
            <person name="Wibberg D."/>
            <person name="Schleenbecker U."/>
            <person name="Ruckert C."/>
            <person name="Wolfel R."/>
            <person name="Grass G."/>
        </authorList>
    </citation>
    <scope>NUCLEOTIDE SEQUENCE [LARGE SCALE GENOMIC DNA]</scope>
    <source>
        <strain evidence="2 3">7539</strain>
    </source>
</reference>
<proteinExistence type="predicted"/>
<sequence>MRAPMAQWGTALTERDLGREIRTHFLDSLSLDNTIVVDFANVEMINSSFADELFAKLIAEVGASKVRAKVKLVNTSPVIKIIINEAIFTRSKMPAK</sequence>
<dbReference type="InterPro" id="IPR025474">
    <property type="entry name" value="DUF4325"/>
</dbReference>
<gene>
    <name evidence="2" type="ORF">CHH72_17330</name>
</gene>
<evidence type="ECO:0000259" key="1">
    <source>
        <dbReference type="Pfam" id="PF14213"/>
    </source>
</evidence>
<dbReference type="Pfam" id="PF14213">
    <property type="entry name" value="DUF4325"/>
    <property type="match status" value="1"/>
</dbReference>
<feature type="domain" description="DUF4325" evidence="1">
    <location>
        <begin position="18"/>
        <end position="78"/>
    </location>
</feature>
<organism evidence="2 3">
    <name type="scientific">Shouchella clausii</name>
    <name type="common">Alkalihalobacillus clausii</name>
    <dbReference type="NCBI Taxonomy" id="79880"/>
    <lineage>
        <taxon>Bacteria</taxon>
        <taxon>Bacillati</taxon>
        <taxon>Bacillota</taxon>
        <taxon>Bacilli</taxon>
        <taxon>Bacillales</taxon>
        <taxon>Bacillaceae</taxon>
        <taxon>Shouchella</taxon>
    </lineage>
</organism>
<evidence type="ECO:0000313" key="3">
    <source>
        <dbReference type="Proteomes" id="UP000216207"/>
    </source>
</evidence>